<sequence>MSDLDDVKRRLYTPGGVKEPQPEFFDKSQNKVEEIKRAWGDISETEKKEAPMIMKKKRRWRVGLIALGLFLLGALALAGIFFVGFQKDTLTVSLLTKDRVESGERVMYQVLYKNTGSQTLKDIELNFTYPAGAIPLKEDRGQVGAYRTQLALADLLSGEEAKVDLEARLYGKQDEVKSAAADFLYRLENSSSRFSAKATAVSTIVRVPLVLTVNLPAEVVSKQKVDLVIDYSSNAESLFENMSLGVQYPQGFQFASADPAPVIGDSIWTIGTIQPGDTGKITIRGTVIGPPADVKVFSLQMGVYNANTREWTSYQVASANTKISTPLLSIEQTINDGRDAIVKPGDTIRVRLHYKNILDIALKNVKVEATLSGQAVDLQTLRIQNGAYDATKGVIVWNPASFPTFAALPALASGDLNFQVQLKPNTSPDVTNGKNLTIESRARISSPDRPAGLEGVDLSAEDEIAAKLATRVAFSSRMLYQNPYLPNSGPLPPAVGKKTTYVVAWQIANTLNDLVNVEVHATLLPGVSWEGLFVPKEQSVTYDAGAGAVIWRIGTLGAGAGFSRNGPGFTFKIGFTPGIDQVGNSPTLVRDIQLSGIDTFTGEQVLVKVGELTTRLESDTLTKDSDWRVVK</sequence>
<evidence type="ECO:0000313" key="3">
    <source>
        <dbReference type="EMBL" id="OHA01059.1"/>
    </source>
</evidence>
<dbReference type="AlphaFoldDB" id="A0A1G2KRM5"/>
<proteinExistence type="predicted"/>
<reference evidence="3 4" key="1">
    <citation type="journal article" date="2016" name="Nat. Commun.">
        <title>Thousands of microbial genomes shed light on interconnected biogeochemical processes in an aquifer system.</title>
        <authorList>
            <person name="Anantharaman K."/>
            <person name="Brown C.T."/>
            <person name="Hug L.A."/>
            <person name="Sharon I."/>
            <person name="Castelle C.J."/>
            <person name="Probst A.J."/>
            <person name="Thomas B.C."/>
            <person name="Singh A."/>
            <person name="Wilkins M.J."/>
            <person name="Karaoz U."/>
            <person name="Brodie E.L."/>
            <person name="Williams K.H."/>
            <person name="Hubbard S.S."/>
            <person name="Banfield J.F."/>
        </authorList>
    </citation>
    <scope>NUCLEOTIDE SEQUENCE [LARGE SCALE GENOMIC DNA]</scope>
</reference>
<name>A0A1G2KRM5_9BACT</name>
<feature type="transmembrane region" description="Helical" evidence="2">
    <location>
        <begin position="62"/>
        <end position="85"/>
    </location>
</feature>
<evidence type="ECO:0008006" key="5">
    <source>
        <dbReference type="Google" id="ProtNLM"/>
    </source>
</evidence>
<keyword evidence="2" id="KW-1133">Transmembrane helix</keyword>
<feature type="region of interest" description="Disordered" evidence="1">
    <location>
        <begin position="1"/>
        <end position="23"/>
    </location>
</feature>
<protein>
    <recommendedName>
        <fullName evidence="5">DUF11 domain-containing protein</fullName>
    </recommendedName>
</protein>
<gene>
    <name evidence="3" type="ORF">A3C11_01565</name>
</gene>
<evidence type="ECO:0000313" key="4">
    <source>
        <dbReference type="Proteomes" id="UP000177362"/>
    </source>
</evidence>
<organism evidence="3 4">
    <name type="scientific">Candidatus Sungbacteria bacterium RIFCSPHIGHO2_02_FULL_49_12</name>
    <dbReference type="NCBI Taxonomy" id="1802271"/>
    <lineage>
        <taxon>Bacteria</taxon>
        <taxon>Candidatus Sungiibacteriota</taxon>
    </lineage>
</organism>
<keyword evidence="2" id="KW-0472">Membrane</keyword>
<comment type="caution">
    <text evidence="3">The sequence shown here is derived from an EMBL/GenBank/DDBJ whole genome shotgun (WGS) entry which is preliminary data.</text>
</comment>
<dbReference type="Proteomes" id="UP000177362">
    <property type="component" value="Unassembled WGS sequence"/>
</dbReference>
<evidence type="ECO:0000256" key="1">
    <source>
        <dbReference type="SAM" id="MobiDB-lite"/>
    </source>
</evidence>
<keyword evidence="2" id="KW-0812">Transmembrane</keyword>
<accession>A0A1G2KRM5</accession>
<dbReference type="EMBL" id="MHQJ01000028">
    <property type="protein sequence ID" value="OHA01059.1"/>
    <property type="molecule type" value="Genomic_DNA"/>
</dbReference>
<dbReference type="STRING" id="1802271.A3C11_01565"/>
<evidence type="ECO:0000256" key="2">
    <source>
        <dbReference type="SAM" id="Phobius"/>
    </source>
</evidence>